<dbReference type="PANTHER" id="PTHR44329">
    <property type="entry name" value="SERINE/THREONINE-PROTEIN KINASE TNNI3K-RELATED"/>
    <property type="match status" value="1"/>
</dbReference>
<dbReference type="EMBL" id="JANCYW010000010">
    <property type="protein sequence ID" value="KAK4537037.1"/>
    <property type="molecule type" value="Genomic_DNA"/>
</dbReference>
<keyword evidence="9" id="KW-1185">Reference proteome</keyword>
<evidence type="ECO:0000259" key="7">
    <source>
        <dbReference type="PROSITE" id="PS50011"/>
    </source>
</evidence>
<dbReference type="PROSITE" id="PS00107">
    <property type="entry name" value="PROTEIN_KINASE_ATP"/>
    <property type="match status" value="1"/>
</dbReference>
<dbReference type="PROSITE" id="PS00108">
    <property type="entry name" value="PROTEIN_KINASE_ST"/>
    <property type="match status" value="1"/>
</dbReference>
<protein>
    <recommendedName>
        <fullName evidence="7">Protein kinase domain-containing protein</fullName>
    </recommendedName>
</protein>
<dbReference type="InterPro" id="IPR000719">
    <property type="entry name" value="Prot_kinase_dom"/>
</dbReference>
<dbReference type="Gene3D" id="1.10.510.10">
    <property type="entry name" value="Transferase(Phosphotransferase) domain 1"/>
    <property type="match status" value="1"/>
</dbReference>
<dbReference type="SUPFAM" id="SSF56112">
    <property type="entry name" value="Protein kinase-like (PK-like)"/>
    <property type="match status" value="1"/>
</dbReference>
<evidence type="ECO:0000256" key="2">
    <source>
        <dbReference type="ARBA" id="ARBA00022741"/>
    </source>
</evidence>
<evidence type="ECO:0000256" key="1">
    <source>
        <dbReference type="ARBA" id="ARBA00022527"/>
    </source>
</evidence>
<keyword evidence="1" id="KW-0723">Serine/threonine-protein kinase</keyword>
<feature type="transmembrane region" description="Helical" evidence="6">
    <location>
        <begin position="250"/>
        <end position="270"/>
    </location>
</feature>
<organism evidence="8 9">
    <name type="scientific">Cyanidium caldarium</name>
    <name type="common">Red alga</name>
    <dbReference type="NCBI Taxonomy" id="2771"/>
    <lineage>
        <taxon>Eukaryota</taxon>
        <taxon>Rhodophyta</taxon>
        <taxon>Bangiophyceae</taxon>
        <taxon>Cyanidiales</taxon>
        <taxon>Cyanidiaceae</taxon>
        <taxon>Cyanidium</taxon>
    </lineage>
</organism>
<feature type="domain" description="Protein kinase" evidence="7">
    <location>
        <begin position="339"/>
        <end position="616"/>
    </location>
</feature>
<comment type="caution">
    <text evidence="8">The sequence shown here is derived from an EMBL/GenBank/DDBJ whole genome shotgun (WGS) entry which is preliminary data.</text>
</comment>
<dbReference type="PANTHER" id="PTHR44329:SF298">
    <property type="entry name" value="MIXED LINEAGE KINASE DOMAIN-LIKE PROTEIN"/>
    <property type="match status" value="1"/>
</dbReference>
<evidence type="ECO:0000313" key="9">
    <source>
        <dbReference type="Proteomes" id="UP001301350"/>
    </source>
</evidence>
<feature type="region of interest" description="Disordered" evidence="5">
    <location>
        <begin position="22"/>
        <end position="83"/>
    </location>
</feature>
<keyword evidence="6" id="KW-1133">Transmembrane helix</keyword>
<dbReference type="InterPro" id="IPR008271">
    <property type="entry name" value="Ser/Thr_kinase_AS"/>
</dbReference>
<dbReference type="InterPro" id="IPR051681">
    <property type="entry name" value="Ser/Thr_Kinases-Pseudokinases"/>
</dbReference>
<keyword evidence="3 4" id="KW-0067">ATP-binding</keyword>
<evidence type="ECO:0000256" key="6">
    <source>
        <dbReference type="SAM" id="Phobius"/>
    </source>
</evidence>
<feature type="transmembrane region" description="Helical" evidence="6">
    <location>
        <begin position="165"/>
        <end position="189"/>
    </location>
</feature>
<evidence type="ECO:0000256" key="4">
    <source>
        <dbReference type="PROSITE-ProRule" id="PRU10141"/>
    </source>
</evidence>
<feature type="binding site" evidence="4">
    <location>
        <position position="366"/>
    </location>
    <ligand>
        <name>ATP</name>
        <dbReference type="ChEBI" id="CHEBI:30616"/>
    </ligand>
</feature>
<evidence type="ECO:0000313" key="8">
    <source>
        <dbReference type="EMBL" id="KAK4537037.1"/>
    </source>
</evidence>
<dbReference type="Pfam" id="PF07714">
    <property type="entry name" value="PK_Tyr_Ser-Thr"/>
    <property type="match status" value="1"/>
</dbReference>
<feature type="compositionally biased region" description="Low complexity" evidence="5">
    <location>
        <begin position="26"/>
        <end position="57"/>
    </location>
</feature>
<proteinExistence type="predicted"/>
<dbReference type="GO" id="GO:0005524">
    <property type="term" value="F:ATP binding"/>
    <property type="evidence" value="ECO:0007669"/>
    <property type="project" value="UniProtKB-UniRule"/>
</dbReference>
<dbReference type="CDD" id="cd13999">
    <property type="entry name" value="STKc_MAP3K-like"/>
    <property type="match status" value="1"/>
</dbReference>
<keyword evidence="1" id="KW-0808">Transferase</keyword>
<dbReference type="GO" id="GO:0004674">
    <property type="term" value="F:protein serine/threonine kinase activity"/>
    <property type="evidence" value="ECO:0007669"/>
    <property type="project" value="UniProtKB-KW"/>
</dbReference>
<evidence type="ECO:0000256" key="5">
    <source>
        <dbReference type="SAM" id="MobiDB-lite"/>
    </source>
</evidence>
<gene>
    <name evidence="8" type="ORF">CDCA_CDCA10G3062</name>
</gene>
<dbReference type="InterPro" id="IPR017441">
    <property type="entry name" value="Protein_kinase_ATP_BS"/>
</dbReference>
<keyword evidence="2 4" id="KW-0547">Nucleotide-binding</keyword>
<accession>A0AAV9IXM9</accession>
<feature type="transmembrane region" description="Helical" evidence="6">
    <location>
        <begin position="209"/>
        <end position="229"/>
    </location>
</feature>
<dbReference type="InterPro" id="IPR011009">
    <property type="entry name" value="Kinase-like_dom_sf"/>
</dbReference>
<reference evidence="8 9" key="1">
    <citation type="submission" date="2022-07" db="EMBL/GenBank/DDBJ databases">
        <title>Genome-wide signatures of adaptation to extreme environments.</title>
        <authorList>
            <person name="Cho C.H."/>
            <person name="Yoon H.S."/>
        </authorList>
    </citation>
    <scope>NUCLEOTIDE SEQUENCE [LARGE SCALE GENOMIC DNA]</scope>
    <source>
        <strain evidence="8 9">DBV 063 E5</strain>
    </source>
</reference>
<sequence>MGGENRVALVDKRAVVDLERGLGADAAPRGARASPASGVSSPQDRSNSSSSSSSDDSGYAGQGNRRALRRSVTGPLEGSADRRGEPWAAGRLWAARGGSGGSGGGDSAKRARERFLQRARELDTIAQNIQGSGLDGSVLKRVASEKLVAKPVPWSLRLLRLIESFSYFVFVCLLVAAEYIAALALMAVQVQKTFGETLDSASSAFHAEVAMDFGLAVWFFLEWVLRVALYGPRYTWYHLLPGSGFRIADLVLVLIIFATATTSFALRRVVAAQLDRGAASSASLILALCAEKLFILRLLTISNFLTYRTVRSRAHRTLADLRRTLESERSYWQIDERDVQLGERIGAGAFGAVYLGLWRGTLVAVKRGNVHVCDESSLNEFRKEAETLSHMRHPNVLLFLGMYLESATGSIAIVTEYCQRGDLRTLVHNPAVPLDARFRLRAAIGAACGLTYLHGQGVVHRDFKTSNLLVSGTEGASSAMVKVCDFGMARAMVHNRTLHGDFGKGESEVEAPESGQRGLGTVQYAAPEVLRSERCSTASDVYSYGVVLWELASRCTPYSGMPRYQVMIGVVDGNLRPDLSRLGEVEPDYVDLMLRCWHQDPSRRPDMATVLRELLLLIKCLGLATENELRRIVSL</sequence>
<dbReference type="PROSITE" id="PS50011">
    <property type="entry name" value="PROTEIN_KINASE_DOM"/>
    <property type="match status" value="1"/>
</dbReference>
<dbReference type="AlphaFoldDB" id="A0AAV9IXM9"/>
<name>A0AAV9IXM9_CYACA</name>
<dbReference type="InterPro" id="IPR001245">
    <property type="entry name" value="Ser-Thr/Tyr_kinase_cat_dom"/>
</dbReference>
<evidence type="ECO:0000256" key="3">
    <source>
        <dbReference type="ARBA" id="ARBA00022840"/>
    </source>
</evidence>
<keyword evidence="6" id="KW-0812">Transmembrane</keyword>
<keyword evidence="1" id="KW-0418">Kinase</keyword>
<dbReference type="Proteomes" id="UP001301350">
    <property type="component" value="Unassembled WGS sequence"/>
</dbReference>
<keyword evidence="6" id="KW-0472">Membrane</keyword>
<dbReference type="Gene3D" id="3.30.200.20">
    <property type="entry name" value="Phosphorylase Kinase, domain 1"/>
    <property type="match status" value="1"/>
</dbReference>